<accession>A0A166GHS6</accession>
<dbReference type="AlphaFoldDB" id="A0A166GHS6"/>
<protein>
    <submittedName>
        <fullName evidence="1">Uncharacterized protein</fullName>
    </submittedName>
</protein>
<comment type="caution">
    <text evidence="1">The sequence shown here is derived from an EMBL/GenBank/DDBJ whole genome shotgun (WGS) entry which is preliminary data.</text>
</comment>
<evidence type="ECO:0000313" key="1">
    <source>
        <dbReference type="EMBL" id="KZN08981.1"/>
    </source>
</evidence>
<dbReference type="Gramene" id="KZN08981">
    <property type="protein sequence ID" value="KZN08981"/>
    <property type="gene ID" value="DCAR_001637"/>
</dbReference>
<dbReference type="EMBL" id="LNRQ01000001">
    <property type="protein sequence ID" value="KZN08981.1"/>
    <property type="molecule type" value="Genomic_DNA"/>
</dbReference>
<organism evidence="1">
    <name type="scientific">Daucus carota subsp. sativus</name>
    <name type="common">Carrot</name>
    <dbReference type="NCBI Taxonomy" id="79200"/>
    <lineage>
        <taxon>Eukaryota</taxon>
        <taxon>Viridiplantae</taxon>
        <taxon>Streptophyta</taxon>
        <taxon>Embryophyta</taxon>
        <taxon>Tracheophyta</taxon>
        <taxon>Spermatophyta</taxon>
        <taxon>Magnoliopsida</taxon>
        <taxon>eudicotyledons</taxon>
        <taxon>Gunneridae</taxon>
        <taxon>Pentapetalae</taxon>
        <taxon>asterids</taxon>
        <taxon>campanulids</taxon>
        <taxon>Apiales</taxon>
        <taxon>Apiaceae</taxon>
        <taxon>Apioideae</taxon>
        <taxon>Scandiceae</taxon>
        <taxon>Daucinae</taxon>
        <taxon>Daucus</taxon>
        <taxon>Daucus sect. Daucus</taxon>
    </lineage>
</organism>
<sequence>MNWQKEKQKYIPKHKGSLIVRADLEMKSRRGTKQIFGKHLYIFKFGGALL</sequence>
<name>A0A166GHS6_DAUCS</name>
<gene>
    <name evidence="1" type="ORF">DCAR_001637</name>
</gene>
<proteinExistence type="predicted"/>
<reference evidence="1" key="1">
    <citation type="journal article" date="2016" name="Nat. Genet.">
        <title>A high-quality carrot genome assembly provides new insights into carotenoid accumulation and asterid genome evolution.</title>
        <authorList>
            <person name="Iorizzo M."/>
            <person name="Ellison S."/>
            <person name="Senalik D."/>
            <person name="Zeng P."/>
            <person name="Satapoomin P."/>
            <person name="Huang J."/>
            <person name="Bowman M."/>
            <person name="Iovene M."/>
            <person name="Sanseverino W."/>
            <person name="Cavagnaro P."/>
            <person name="Yildiz M."/>
            <person name="Macko-Podgorni A."/>
            <person name="Moranska E."/>
            <person name="Grzebelus E."/>
            <person name="Grzebelus D."/>
            <person name="Ashrafi H."/>
            <person name="Zheng Z."/>
            <person name="Cheng S."/>
            <person name="Spooner D."/>
            <person name="Van Deynze A."/>
            <person name="Simon P."/>
        </authorList>
    </citation>
    <scope>NUCLEOTIDE SEQUENCE [LARGE SCALE GENOMIC DNA]</scope>
    <source>
        <tissue evidence="1">Leaf</tissue>
    </source>
</reference>